<feature type="compositionally biased region" description="Polar residues" evidence="14">
    <location>
        <begin position="85"/>
        <end position="97"/>
    </location>
</feature>
<keyword evidence="9" id="KW-0460">Magnesium</keyword>
<dbReference type="InterPro" id="IPR047524">
    <property type="entry name" value="XPF_nuclease_EME1_plant/arthr"/>
</dbReference>
<keyword evidence="17" id="KW-1185">Reference proteome</keyword>
<evidence type="ECO:0000256" key="12">
    <source>
        <dbReference type="ARBA" id="ARBA00023242"/>
    </source>
</evidence>
<evidence type="ECO:0000313" key="16">
    <source>
        <dbReference type="EMBL" id="KAL3390494.1"/>
    </source>
</evidence>
<keyword evidence="8" id="KW-0378">Hydrolase</keyword>
<dbReference type="Gene3D" id="1.10.150.670">
    <property type="entry name" value="Crossover junction endonuclease EME1, DNA-binding domain"/>
    <property type="match status" value="1"/>
</dbReference>
<feature type="compositionally biased region" description="Basic and acidic residues" evidence="14">
    <location>
        <begin position="99"/>
        <end position="108"/>
    </location>
</feature>
<keyword evidence="11" id="KW-0234">DNA repair</keyword>
<dbReference type="GO" id="GO:0046872">
    <property type="term" value="F:metal ion binding"/>
    <property type="evidence" value="ECO:0007669"/>
    <property type="project" value="UniProtKB-KW"/>
</dbReference>
<keyword evidence="13" id="KW-0469">Meiosis</keyword>
<dbReference type="SMART" id="SM00891">
    <property type="entry name" value="ERCC4"/>
    <property type="match status" value="1"/>
</dbReference>
<reference evidence="16 17" key="1">
    <citation type="journal article" date="2024" name="bioRxiv">
        <title>A reference genome for Trichogramma kaykai: A tiny desert-dwelling parasitoid wasp with competing sex-ratio distorters.</title>
        <authorList>
            <person name="Culotta J."/>
            <person name="Lindsey A.R."/>
        </authorList>
    </citation>
    <scope>NUCLEOTIDE SEQUENCE [LARGE SCALE GENOMIC DNA]</scope>
    <source>
        <strain evidence="16 17">KSX58</strain>
    </source>
</reference>
<keyword evidence="5" id="KW-0479">Metal-binding</keyword>
<dbReference type="EMBL" id="JBJJXI010000117">
    <property type="protein sequence ID" value="KAL3390494.1"/>
    <property type="molecule type" value="Genomic_DNA"/>
</dbReference>
<keyword evidence="6" id="KW-0255">Endonuclease</keyword>
<evidence type="ECO:0000256" key="7">
    <source>
        <dbReference type="ARBA" id="ARBA00022763"/>
    </source>
</evidence>
<organism evidence="16 17">
    <name type="scientific">Trichogramma kaykai</name>
    <dbReference type="NCBI Taxonomy" id="54128"/>
    <lineage>
        <taxon>Eukaryota</taxon>
        <taxon>Metazoa</taxon>
        <taxon>Ecdysozoa</taxon>
        <taxon>Arthropoda</taxon>
        <taxon>Hexapoda</taxon>
        <taxon>Insecta</taxon>
        <taxon>Pterygota</taxon>
        <taxon>Neoptera</taxon>
        <taxon>Endopterygota</taxon>
        <taxon>Hymenoptera</taxon>
        <taxon>Apocrita</taxon>
        <taxon>Proctotrupomorpha</taxon>
        <taxon>Chalcidoidea</taxon>
        <taxon>Trichogrammatidae</taxon>
        <taxon>Trichogramma</taxon>
    </lineage>
</organism>
<proteinExistence type="inferred from homology"/>
<evidence type="ECO:0000256" key="5">
    <source>
        <dbReference type="ARBA" id="ARBA00022723"/>
    </source>
</evidence>
<evidence type="ECO:0000313" key="17">
    <source>
        <dbReference type="Proteomes" id="UP001627154"/>
    </source>
</evidence>
<keyword evidence="12" id="KW-0539">Nucleus</keyword>
<evidence type="ECO:0000256" key="13">
    <source>
        <dbReference type="ARBA" id="ARBA00023254"/>
    </source>
</evidence>
<evidence type="ECO:0000256" key="9">
    <source>
        <dbReference type="ARBA" id="ARBA00022842"/>
    </source>
</evidence>
<feature type="region of interest" description="Disordered" evidence="14">
    <location>
        <begin position="72"/>
        <end position="198"/>
    </location>
</feature>
<evidence type="ECO:0000256" key="1">
    <source>
        <dbReference type="ARBA" id="ARBA00001946"/>
    </source>
</evidence>
<evidence type="ECO:0000256" key="2">
    <source>
        <dbReference type="ARBA" id="ARBA00004123"/>
    </source>
</evidence>
<evidence type="ECO:0000256" key="4">
    <source>
        <dbReference type="ARBA" id="ARBA00022722"/>
    </source>
</evidence>
<feature type="compositionally biased region" description="Basic and acidic residues" evidence="14">
    <location>
        <begin position="159"/>
        <end position="186"/>
    </location>
</feature>
<accession>A0ABD2WBN5</accession>
<dbReference type="PANTHER" id="PTHR21077">
    <property type="entry name" value="EME1 PROTEIN"/>
    <property type="match status" value="1"/>
</dbReference>
<dbReference type="GO" id="GO:0016787">
    <property type="term" value="F:hydrolase activity"/>
    <property type="evidence" value="ECO:0007669"/>
    <property type="project" value="UniProtKB-KW"/>
</dbReference>
<dbReference type="InterPro" id="IPR042530">
    <property type="entry name" value="EME1/EME2_C"/>
</dbReference>
<dbReference type="Proteomes" id="UP001627154">
    <property type="component" value="Unassembled WGS sequence"/>
</dbReference>
<feature type="domain" description="ERCC4" evidence="15">
    <location>
        <begin position="279"/>
        <end position="474"/>
    </location>
</feature>
<comment type="caution">
    <text evidence="16">The sequence shown here is derived from an EMBL/GenBank/DDBJ whole genome shotgun (WGS) entry which is preliminary data.</text>
</comment>
<keyword evidence="7" id="KW-0227">DNA damage</keyword>
<dbReference type="GO" id="GO:0051321">
    <property type="term" value="P:meiotic cell cycle"/>
    <property type="evidence" value="ECO:0007669"/>
    <property type="project" value="UniProtKB-KW"/>
</dbReference>
<comment type="cofactor">
    <cofactor evidence="1">
        <name>Mg(2+)</name>
        <dbReference type="ChEBI" id="CHEBI:18420"/>
    </cofactor>
</comment>
<dbReference type="PANTHER" id="PTHR21077:SF5">
    <property type="entry name" value="CROSSOVER JUNCTION ENDONUCLEASE MMS4"/>
    <property type="match status" value="1"/>
</dbReference>
<evidence type="ECO:0000256" key="11">
    <source>
        <dbReference type="ARBA" id="ARBA00023204"/>
    </source>
</evidence>
<dbReference type="CDD" id="cd20083">
    <property type="entry name" value="XPF_nuclease_EME"/>
    <property type="match status" value="1"/>
</dbReference>
<dbReference type="GO" id="GO:0006281">
    <property type="term" value="P:DNA repair"/>
    <property type="evidence" value="ECO:0007669"/>
    <property type="project" value="UniProtKB-KW"/>
</dbReference>
<name>A0ABD2WBN5_9HYME</name>
<keyword evidence="4" id="KW-0540">Nuclease</keyword>
<dbReference type="InterPro" id="IPR033310">
    <property type="entry name" value="Mms4/EME1/EME2"/>
</dbReference>
<comment type="similarity">
    <text evidence="3">Belongs to the EME1/MMS4 family.</text>
</comment>
<evidence type="ECO:0000256" key="10">
    <source>
        <dbReference type="ARBA" id="ARBA00023172"/>
    </source>
</evidence>
<evidence type="ECO:0000256" key="3">
    <source>
        <dbReference type="ARBA" id="ARBA00005313"/>
    </source>
</evidence>
<dbReference type="Gene3D" id="3.40.50.10130">
    <property type="match status" value="1"/>
</dbReference>
<dbReference type="InterPro" id="IPR006166">
    <property type="entry name" value="ERCC4_domain"/>
</dbReference>
<evidence type="ECO:0000259" key="15">
    <source>
        <dbReference type="SMART" id="SM00891"/>
    </source>
</evidence>
<evidence type="ECO:0000256" key="8">
    <source>
        <dbReference type="ARBA" id="ARBA00022801"/>
    </source>
</evidence>
<gene>
    <name evidence="16" type="ORF">TKK_014650</name>
</gene>
<keyword evidence="10" id="KW-0233">DNA recombination</keyword>
<protein>
    <recommendedName>
        <fullName evidence="15">ERCC4 domain-containing protein</fullName>
    </recommendedName>
</protein>
<evidence type="ECO:0000256" key="6">
    <source>
        <dbReference type="ARBA" id="ARBA00022759"/>
    </source>
</evidence>
<dbReference type="Pfam" id="PF21292">
    <property type="entry name" value="EME1-MUS81_C"/>
    <property type="match status" value="1"/>
</dbReference>
<sequence length="526" mass="60343">MNNVIEISDDSIDGDDLSNKCFTQKSVTNALDAICIDSNSDDNETSLVRGELSHRFSLSDFPEVDFGHEVERNEDTQGGVDAYKGTQNIESYSNSPFKNDIKSNDKNSIELSSEDDYESEVVKAPITYPKITSNLSSDESDDSEPKYEKGRGKKKEPKSKKVNEEKKRKQEEKQQERQRKQEESARQKALKQLNSKNKLSTDPEHCIKLMEINYDHEIMSSDFFIDFLQTIAESKIKHSVQSQIIPSSITWKRTEEQNYLNDSNEVCTKSITIDECQTIIVWNCREAVKQVYENNFLNTVKKIKCLLPKKKITLVIYKIEDYFKYSKNLKDAAMHEQILGTDKQKKRKVDKNNYSEYPKISRKKFEEILVDIQVTYGVNTRIIESQSDIALLIYQYTKSIALLPSKKEKRQDSSSVDWYVNSDNRDTVKVDKDGNGLKRLWQQQLGQFSLVSLETSESIASIYKSPCQLMEAYNNCTPAEGEGLLKDIPIRRAAGPLTSIRKVGPELSRKVYAMFTSKDGEAFLHE</sequence>
<comment type="subcellular location">
    <subcellularLocation>
        <location evidence="2">Nucleus</location>
    </subcellularLocation>
</comment>
<evidence type="ECO:0000256" key="14">
    <source>
        <dbReference type="SAM" id="MobiDB-lite"/>
    </source>
</evidence>
<dbReference type="GO" id="GO:0006310">
    <property type="term" value="P:DNA recombination"/>
    <property type="evidence" value="ECO:0007669"/>
    <property type="project" value="UniProtKB-KW"/>
</dbReference>
<dbReference type="AlphaFoldDB" id="A0ABD2WBN5"/>
<dbReference type="GO" id="GO:0004519">
    <property type="term" value="F:endonuclease activity"/>
    <property type="evidence" value="ECO:0007669"/>
    <property type="project" value="UniProtKB-KW"/>
</dbReference>
<dbReference type="GO" id="GO:0005634">
    <property type="term" value="C:nucleus"/>
    <property type="evidence" value="ECO:0007669"/>
    <property type="project" value="UniProtKB-SubCell"/>
</dbReference>